<name>E0I843_9BACL</name>
<evidence type="ECO:0000256" key="1">
    <source>
        <dbReference type="ARBA" id="ARBA00010211"/>
    </source>
</evidence>
<dbReference type="PANTHER" id="PTHR11820">
    <property type="entry name" value="ACYLPYRUVASE"/>
    <property type="match status" value="1"/>
</dbReference>
<keyword evidence="5" id="KW-1185">Reference proteome</keyword>
<keyword evidence="4" id="KW-0378">Hydrolase</keyword>
<dbReference type="InterPro" id="IPR036663">
    <property type="entry name" value="Fumarylacetoacetase_C_sf"/>
</dbReference>
<dbReference type="RefSeq" id="WP_006037805.1">
    <property type="nucleotide sequence ID" value="NZ_AEDD01000004.1"/>
</dbReference>
<dbReference type="Pfam" id="PF01557">
    <property type="entry name" value="FAA_hydrolase"/>
    <property type="match status" value="1"/>
</dbReference>
<proteinExistence type="inferred from homology"/>
<dbReference type="Proteomes" id="UP000005387">
    <property type="component" value="Unassembled WGS sequence"/>
</dbReference>
<comment type="similarity">
    <text evidence="1">Belongs to the FAH family.</text>
</comment>
<evidence type="ECO:0000256" key="2">
    <source>
        <dbReference type="ARBA" id="ARBA00022723"/>
    </source>
</evidence>
<accession>E0I843</accession>
<gene>
    <name evidence="4" type="ORF">PaecuDRAFT_1794</name>
</gene>
<keyword evidence="2" id="KW-0479">Metal-binding</keyword>
<protein>
    <submittedName>
        <fullName evidence="4">Fumarylacetoacetate (FAA) hydrolase</fullName>
    </submittedName>
</protein>
<dbReference type="EMBL" id="AEDD01000004">
    <property type="protein sequence ID" value="EFM11348.1"/>
    <property type="molecule type" value="Genomic_DNA"/>
</dbReference>
<reference evidence="4 5" key="1">
    <citation type="submission" date="2010-07" db="EMBL/GenBank/DDBJ databases">
        <title>The draft genome of Paenibacillus curdlanolyticus YK9.</title>
        <authorList>
            <consortium name="US DOE Joint Genome Institute (JGI-PGF)"/>
            <person name="Lucas S."/>
            <person name="Copeland A."/>
            <person name="Lapidus A."/>
            <person name="Cheng J.-F."/>
            <person name="Bruce D."/>
            <person name="Goodwin L."/>
            <person name="Pitluck S."/>
            <person name="Land M.L."/>
            <person name="Hauser L."/>
            <person name="Chang Y.-J."/>
            <person name="Jeffries C."/>
            <person name="Anderson I.J."/>
            <person name="Johnson E."/>
            <person name="Loganathan U."/>
            <person name="Mulhopadhyay B."/>
            <person name="Kyrpides N."/>
            <person name="Woyke T.J."/>
        </authorList>
    </citation>
    <scope>NUCLEOTIDE SEQUENCE [LARGE SCALE GENOMIC DNA]</scope>
    <source>
        <strain evidence="4 5">YK9</strain>
    </source>
</reference>
<dbReference type="PANTHER" id="PTHR11820:SF7">
    <property type="entry name" value="ACYLPYRUVASE FAHD1, MITOCHONDRIAL"/>
    <property type="match status" value="1"/>
</dbReference>
<evidence type="ECO:0000259" key="3">
    <source>
        <dbReference type="Pfam" id="PF01557"/>
    </source>
</evidence>
<dbReference type="OrthoDB" id="9805307at2"/>
<dbReference type="Gene3D" id="3.90.850.10">
    <property type="entry name" value="Fumarylacetoacetase-like, C-terminal domain"/>
    <property type="match status" value="1"/>
</dbReference>
<dbReference type="InterPro" id="IPR011234">
    <property type="entry name" value="Fumarylacetoacetase-like_C"/>
</dbReference>
<dbReference type="GO" id="GO:0018773">
    <property type="term" value="F:acetylpyruvate hydrolase activity"/>
    <property type="evidence" value="ECO:0007669"/>
    <property type="project" value="TreeGrafter"/>
</dbReference>
<dbReference type="SUPFAM" id="SSF56529">
    <property type="entry name" value="FAH"/>
    <property type="match status" value="1"/>
</dbReference>
<evidence type="ECO:0000313" key="4">
    <source>
        <dbReference type="EMBL" id="EFM11348.1"/>
    </source>
</evidence>
<dbReference type="eggNOG" id="COG0179">
    <property type="taxonomic scope" value="Bacteria"/>
</dbReference>
<dbReference type="GO" id="GO:0046872">
    <property type="term" value="F:metal ion binding"/>
    <property type="evidence" value="ECO:0007669"/>
    <property type="project" value="UniProtKB-KW"/>
</dbReference>
<organism evidence="4 5">
    <name type="scientific">Paenibacillus curdlanolyticus YK9</name>
    <dbReference type="NCBI Taxonomy" id="717606"/>
    <lineage>
        <taxon>Bacteria</taxon>
        <taxon>Bacillati</taxon>
        <taxon>Bacillota</taxon>
        <taxon>Bacilli</taxon>
        <taxon>Bacillales</taxon>
        <taxon>Paenibacillaceae</taxon>
        <taxon>Paenibacillus</taxon>
    </lineage>
</organism>
<dbReference type="STRING" id="717606.PaecuDRAFT_1794"/>
<feature type="domain" description="Fumarylacetoacetase-like C-terminal" evidence="3">
    <location>
        <begin position="11"/>
        <end position="205"/>
    </location>
</feature>
<evidence type="ECO:0000313" key="5">
    <source>
        <dbReference type="Proteomes" id="UP000005387"/>
    </source>
</evidence>
<dbReference type="AlphaFoldDB" id="E0I843"/>
<sequence length="210" mass="22728">MTNAFAAIRNIYCVGRNYALHAQELGNEVPEEPMIFSKPTHALHPAEGTLQLPDGIGSIHYEAELVVRIGRPYEAGASVDQIIDGLAIGIDWTARDVQSVLKEKRHPWLLAKGFKHSAVLSPFRPFPGVEAFASLDFQLLRNGETVQAGSPRDMIFPLERLVSYIGDTFGLSEGDIIYTGTPAGVGAVKDGDELTLVLNGEAFGPLTISL</sequence>